<dbReference type="PANTHER" id="PTHR15715">
    <property type="entry name" value="CENTROSOMAL PROTEIN OF 170 KDA"/>
    <property type="match status" value="1"/>
</dbReference>
<gene>
    <name evidence="2" type="ORF">XENOCAPTIV_025711</name>
</gene>
<organism evidence="2 3">
    <name type="scientific">Xenoophorus captivus</name>
    <dbReference type="NCBI Taxonomy" id="1517983"/>
    <lineage>
        <taxon>Eukaryota</taxon>
        <taxon>Metazoa</taxon>
        <taxon>Chordata</taxon>
        <taxon>Craniata</taxon>
        <taxon>Vertebrata</taxon>
        <taxon>Euteleostomi</taxon>
        <taxon>Actinopterygii</taxon>
        <taxon>Neopterygii</taxon>
        <taxon>Teleostei</taxon>
        <taxon>Neoteleostei</taxon>
        <taxon>Acanthomorphata</taxon>
        <taxon>Ovalentaria</taxon>
        <taxon>Atherinomorphae</taxon>
        <taxon>Cyprinodontiformes</taxon>
        <taxon>Goodeidae</taxon>
        <taxon>Xenoophorus</taxon>
    </lineage>
</organism>
<proteinExistence type="predicted"/>
<comment type="caution">
    <text evidence="2">The sequence shown here is derived from an EMBL/GenBank/DDBJ whole genome shotgun (WGS) entry which is preliminary data.</text>
</comment>
<reference evidence="2 3" key="1">
    <citation type="submission" date="2021-06" db="EMBL/GenBank/DDBJ databases">
        <authorList>
            <person name="Palmer J.M."/>
        </authorList>
    </citation>
    <scope>NUCLEOTIDE SEQUENCE [LARGE SCALE GENOMIC DNA]</scope>
    <source>
        <strain evidence="2 3">XC_2019</strain>
        <tissue evidence="2">Muscle</tissue>
    </source>
</reference>
<dbReference type="PANTHER" id="PTHR15715:SF22">
    <property type="entry name" value="SARCOLEMMAL MEMBRANE-ASSOCIATED PROTEIN"/>
    <property type="match status" value="1"/>
</dbReference>
<feature type="region of interest" description="Disordered" evidence="1">
    <location>
        <begin position="188"/>
        <end position="228"/>
    </location>
</feature>
<dbReference type="CDD" id="cd21911">
    <property type="entry name" value="CC1_SLMAP"/>
    <property type="match status" value="1"/>
</dbReference>
<keyword evidence="3" id="KW-1185">Reference proteome</keyword>
<sequence length="228" mass="24677">CLLPAETAGPHWNVSEECRLICDIYGSQRKHSFIRSVVPHTGSEPVLKLNPLLISSSEALHREQMLEQKLATLQRLLTTTQEASESSWQALIDEDRLLSRLEVMGSQLQAYSKAELIAVYLEIFFKLKHFDFSHVSSHVCLCLSCPSFHLQTPRSFSTHVSPLFLGGSTLFCPSVIVLLLSSIPVGGRGEARRADSAGSDGEEGAGDADRRDGGEGAGSSGSHRGSAG</sequence>
<name>A0ABV0RV82_9TELE</name>
<feature type="non-terminal residue" evidence="2">
    <location>
        <position position="1"/>
    </location>
</feature>
<dbReference type="EMBL" id="JAHRIN010059440">
    <property type="protein sequence ID" value="MEQ2212125.1"/>
    <property type="molecule type" value="Genomic_DNA"/>
</dbReference>
<evidence type="ECO:0000256" key="1">
    <source>
        <dbReference type="SAM" id="MobiDB-lite"/>
    </source>
</evidence>
<evidence type="ECO:0000313" key="2">
    <source>
        <dbReference type="EMBL" id="MEQ2212125.1"/>
    </source>
</evidence>
<accession>A0ABV0RV82</accession>
<dbReference type="Proteomes" id="UP001434883">
    <property type="component" value="Unassembled WGS sequence"/>
</dbReference>
<evidence type="ECO:0000313" key="3">
    <source>
        <dbReference type="Proteomes" id="UP001434883"/>
    </source>
</evidence>
<dbReference type="InterPro" id="IPR051176">
    <property type="entry name" value="Cent_Immune-Sig_Mod"/>
</dbReference>
<protein>
    <submittedName>
        <fullName evidence="2">Uncharacterized protein</fullName>
    </submittedName>
</protein>